<dbReference type="Pfam" id="PF02018">
    <property type="entry name" value="CBM_4_9"/>
    <property type="match status" value="1"/>
</dbReference>
<evidence type="ECO:0000259" key="2">
    <source>
        <dbReference type="Pfam" id="PF02018"/>
    </source>
</evidence>
<sequence>MTKNKPASSIIRTAVLLPFLGVTSVLAGTKVHEIDVLVVYTPKAEEAYQNNNQSINKKIIDYIEFTNKAFENSQVNIKLKLVEQYPIETSLMPVDGQEITKALEESGQNRTLRDLRARYHADLVLTLFEVDGASGSEITCGLTASGYFLYNKGAFAIQNINSAYAVVNVTDLCTEYSIDPDSNETAYHVAHELGHLFGLNHGLPTEKKSFPDYQALYNGYFEVLKDINFYGKKVPSLGGGINTINDAIDAQVFSGQYPFAFGYATKGKGRISSIMTYPQDHGMADRVPYFSNPSIKVCEYGIEPCYDDEKKIIGGKIAGGLEANNAKALNIAAPHVANFCMSSKQLVGIKTSSLQKLSTPDSIHWHPDSWTISFSEEKLEGIYPWIPGNDQFSFVEEVINGEVEKVLQVENSVNLPTLGINMTCAMQPGKKYRVKASVKGLAKGQATLWVYYETTDGKKDWFSAAQSQVDNKSWTELDTAIELPNNLTTIHLVINGVENSKGFLLNELDIAENRPI</sequence>
<dbReference type="EMBL" id="JAGSOY010000002">
    <property type="protein sequence ID" value="MBU2709787.1"/>
    <property type="molecule type" value="Genomic_DNA"/>
</dbReference>
<dbReference type="SUPFAM" id="SSF55486">
    <property type="entry name" value="Metalloproteases ('zincins'), catalytic domain"/>
    <property type="match status" value="1"/>
</dbReference>
<dbReference type="Gene3D" id="2.60.120.260">
    <property type="entry name" value="Galactose-binding domain-like"/>
    <property type="match status" value="1"/>
</dbReference>
<reference evidence="3 4" key="1">
    <citation type="submission" date="2021-04" db="EMBL/GenBank/DDBJ databases">
        <authorList>
            <person name="Pira H."/>
            <person name="Risdian C."/>
            <person name="Wink J."/>
        </authorList>
    </citation>
    <scope>NUCLEOTIDE SEQUENCE [LARGE SCALE GENOMIC DNA]</scope>
    <source>
        <strain evidence="3 4">WH53</strain>
    </source>
</reference>
<name>A0ABS5Z6W3_9GAMM</name>
<accession>A0ABS5Z6W3</accession>
<keyword evidence="1" id="KW-0378">Hydrolase</keyword>
<dbReference type="SUPFAM" id="SSF49785">
    <property type="entry name" value="Galactose-binding domain-like"/>
    <property type="match status" value="1"/>
</dbReference>
<organism evidence="3 4">
    <name type="scientific">Zooshikella harenae</name>
    <dbReference type="NCBI Taxonomy" id="2827238"/>
    <lineage>
        <taxon>Bacteria</taxon>
        <taxon>Pseudomonadati</taxon>
        <taxon>Pseudomonadota</taxon>
        <taxon>Gammaproteobacteria</taxon>
        <taxon>Oceanospirillales</taxon>
        <taxon>Zooshikellaceae</taxon>
        <taxon>Zooshikella</taxon>
    </lineage>
</organism>
<gene>
    <name evidence="3" type="ORF">KCG35_01795</name>
</gene>
<dbReference type="InterPro" id="IPR003305">
    <property type="entry name" value="CenC_carb-bd"/>
</dbReference>
<evidence type="ECO:0000313" key="3">
    <source>
        <dbReference type="EMBL" id="MBU2709787.1"/>
    </source>
</evidence>
<dbReference type="Pfam" id="PF13688">
    <property type="entry name" value="Reprolysin_5"/>
    <property type="match status" value="1"/>
</dbReference>
<feature type="domain" description="CBM-cenC" evidence="2">
    <location>
        <begin position="380"/>
        <end position="496"/>
    </location>
</feature>
<comment type="caution">
    <text evidence="3">The sequence shown here is derived from an EMBL/GenBank/DDBJ whole genome shotgun (WGS) entry which is preliminary data.</text>
</comment>
<keyword evidence="4" id="KW-1185">Reference proteome</keyword>
<proteinExistence type="predicted"/>
<dbReference type="InterPro" id="IPR024079">
    <property type="entry name" value="MetalloPept_cat_dom_sf"/>
</dbReference>
<dbReference type="Proteomes" id="UP000690515">
    <property type="component" value="Unassembled WGS sequence"/>
</dbReference>
<evidence type="ECO:0000256" key="1">
    <source>
        <dbReference type="ARBA" id="ARBA00022801"/>
    </source>
</evidence>
<evidence type="ECO:0000313" key="4">
    <source>
        <dbReference type="Proteomes" id="UP000690515"/>
    </source>
</evidence>
<dbReference type="RefSeq" id="WP_215817948.1">
    <property type="nucleotide sequence ID" value="NZ_JAGSOY010000002.1"/>
</dbReference>
<protein>
    <submittedName>
        <fullName evidence="3">Carbohydrate binding domain-containing protein</fullName>
    </submittedName>
</protein>
<dbReference type="Gene3D" id="3.40.390.10">
    <property type="entry name" value="Collagenase (Catalytic Domain)"/>
    <property type="match status" value="1"/>
</dbReference>
<dbReference type="InterPro" id="IPR008979">
    <property type="entry name" value="Galactose-bd-like_sf"/>
</dbReference>